<organism evidence="2 3">
    <name type="scientific">Candidatus Methylobacter oryzae</name>
    <dbReference type="NCBI Taxonomy" id="2497749"/>
    <lineage>
        <taxon>Bacteria</taxon>
        <taxon>Pseudomonadati</taxon>
        <taxon>Pseudomonadota</taxon>
        <taxon>Gammaproteobacteria</taxon>
        <taxon>Methylococcales</taxon>
        <taxon>Methylococcaceae</taxon>
        <taxon>Methylobacter</taxon>
    </lineage>
</organism>
<evidence type="ECO:0000313" key="3">
    <source>
        <dbReference type="Proteomes" id="UP000733744"/>
    </source>
</evidence>
<dbReference type="InterPro" id="IPR028995">
    <property type="entry name" value="Glyco_hydro_57/38_cen_sf"/>
</dbReference>
<evidence type="ECO:0000259" key="1">
    <source>
        <dbReference type="Pfam" id="PF09210"/>
    </source>
</evidence>
<dbReference type="InterPro" id="IPR015293">
    <property type="entry name" value="BE_C"/>
</dbReference>
<evidence type="ECO:0000313" key="2">
    <source>
        <dbReference type="EMBL" id="TRX01476.1"/>
    </source>
</evidence>
<dbReference type="SUPFAM" id="SSF88688">
    <property type="entry name" value="Families 57/38 glycoside transferase middle domain"/>
    <property type="match status" value="1"/>
</dbReference>
<comment type="caution">
    <text evidence="2">The sequence shown here is derived from an EMBL/GenBank/DDBJ whole genome shotgun (WGS) entry which is preliminary data.</text>
</comment>
<sequence length="76" mass="8515">MDRLAENKNRLSWGCALRRRISAIEGLKSLQTRALSQAVRSISLAHASDWPLIKKSDTTIGYANKHISGRLLRLTV</sequence>
<reference evidence="2 3" key="1">
    <citation type="journal article" date="2019" name="Antonie Van Leeuwenhoek">
        <title>Description of 'Ca. Methylobacter oryzae' KRF1, a novel species from the environmentally important Methylobacter clade 2.</title>
        <authorList>
            <person name="Khatri K."/>
            <person name="Mohite J.A."/>
            <person name="Pandit P.S."/>
            <person name="Bahulikar R."/>
            <person name="Rahalkar M.C."/>
        </authorList>
    </citation>
    <scope>NUCLEOTIDE SEQUENCE [LARGE SCALE GENOMIC DNA]</scope>
    <source>
        <strain evidence="2 3">KRF1</strain>
    </source>
</reference>
<dbReference type="Gene3D" id="1.20.1430.10">
    <property type="entry name" value="Families 57/38 glycoside transferase, middle domain"/>
    <property type="match status" value="1"/>
</dbReference>
<dbReference type="Pfam" id="PF09210">
    <property type="entry name" value="BE_C"/>
    <property type="match status" value="1"/>
</dbReference>
<keyword evidence="3" id="KW-1185">Reference proteome</keyword>
<dbReference type="EMBL" id="RYFG02000020">
    <property type="protein sequence ID" value="TRX01476.1"/>
    <property type="molecule type" value="Genomic_DNA"/>
</dbReference>
<name>A0ABY3CEK4_9GAMM</name>
<protein>
    <submittedName>
        <fullName evidence="2">DUF1957 domain-containing protein</fullName>
    </submittedName>
</protein>
<proteinExistence type="predicted"/>
<gene>
    <name evidence="2" type="ORF">EKO24_003835</name>
</gene>
<dbReference type="Proteomes" id="UP000733744">
    <property type="component" value="Unassembled WGS sequence"/>
</dbReference>
<dbReference type="InterPro" id="IPR037090">
    <property type="entry name" value="57_glycoside_trans_central"/>
</dbReference>
<feature type="domain" description="1,4-alpha-glucan branching enzyme C-terminal" evidence="1">
    <location>
        <begin position="24"/>
        <end position="73"/>
    </location>
</feature>
<accession>A0ABY3CEK4</accession>